<feature type="compositionally biased region" description="Basic and acidic residues" evidence="1">
    <location>
        <begin position="227"/>
        <end position="245"/>
    </location>
</feature>
<feature type="compositionally biased region" description="Basic and acidic residues" evidence="1">
    <location>
        <begin position="312"/>
        <end position="350"/>
    </location>
</feature>
<proteinExistence type="predicted"/>
<accession>A0AAD7IN05</accession>
<keyword evidence="2" id="KW-0812">Transmembrane</keyword>
<reference evidence="3" key="1">
    <citation type="submission" date="2023-03" db="EMBL/GenBank/DDBJ databases">
        <title>Massive genome expansion in bonnet fungi (Mycena s.s.) driven by repeated elements and novel gene families across ecological guilds.</title>
        <authorList>
            <consortium name="Lawrence Berkeley National Laboratory"/>
            <person name="Harder C.B."/>
            <person name="Miyauchi S."/>
            <person name="Viragh M."/>
            <person name="Kuo A."/>
            <person name="Thoen E."/>
            <person name="Andreopoulos B."/>
            <person name="Lu D."/>
            <person name="Skrede I."/>
            <person name="Drula E."/>
            <person name="Henrissat B."/>
            <person name="Morin E."/>
            <person name="Kohler A."/>
            <person name="Barry K."/>
            <person name="LaButti K."/>
            <person name="Morin E."/>
            <person name="Salamov A."/>
            <person name="Lipzen A."/>
            <person name="Mereny Z."/>
            <person name="Hegedus B."/>
            <person name="Baldrian P."/>
            <person name="Stursova M."/>
            <person name="Weitz H."/>
            <person name="Taylor A."/>
            <person name="Grigoriev I.V."/>
            <person name="Nagy L.G."/>
            <person name="Martin F."/>
            <person name="Kauserud H."/>
        </authorList>
    </citation>
    <scope>NUCLEOTIDE SEQUENCE</scope>
    <source>
        <strain evidence="3">CBHHK188m</strain>
    </source>
</reference>
<name>A0AAD7IN05_9AGAR</name>
<protein>
    <submittedName>
        <fullName evidence="3">Uncharacterized protein</fullName>
    </submittedName>
</protein>
<feature type="compositionally biased region" description="Basic and acidic residues" evidence="1">
    <location>
        <begin position="445"/>
        <end position="462"/>
    </location>
</feature>
<evidence type="ECO:0000313" key="3">
    <source>
        <dbReference type="EMBL" id="KAJ7745534.1"/>
    </source>
</evidence>
<dbReference type="AlphaFoldDB" id="A0AAD7IN05"/>
<sequence length="503" mass="52396">MAHPDLAGYLTDWNAPTFNGEPQEDVEMWISRIRYGLKQRRVPRELWVPAALRFLGQEVRSVLDSEDMRRTMAEAAKKEGKTDWEWDWESFTRTLIVIHDAVKKDARENSHTIGSDFHRFRKEHPYAAAAAGLGLVAAGGITVGPAILVGTLHLLGFSASGVVGGSIAAGLHSILGGGLFAMAQSAAAGGIAVAPAAVQAVSAGTIALGAWVGFGQDEADTATTPSSKDDPAKSAADSLRDKRTCGADNTGATSAANGAEMSLNKECRVSDNDTPPSDAEISAKDEPSGGADMAGASTGEDLPANDAEILLEDTRGPDRDIAEATPHTEDASVNKAEISDEDKQGRDAHSAETTPPVYEPPAYLPGNPLEGDGADSAGTASHAHDTPGTESDDILLQAELSSGPDDAVASTGEHLPASNAKMSLEDITATSHTEDLPASDPEISEDNRETHGADTGDPKPPIEEPSPTDNPEKPLEKDGEDDVGTASRADGAPENDSGDFVEG</sequence>
<evidence type="ECO:0000256" key="1">
    <source>
        <dbReference type="SAM" id="MobiDB-lite"/>
    </source>
</evidence>
<comment type="caution">
    <text evidence="3">The sequence shown here is derived from an EMBL/GenBank/DDBJ whole genome shotgun (WGS) entry which is preliminary data.</text>
</comment>
<feature type="transmembrane region" description="Helical" evidence="2">
    <location>
        <begin position="187"/>
        <end position="214"/>
    </location>
</feature>
<dbReference type="Proteomes" id="UP001215280">
    <property type="component" value="Unassembled WGS sequence"/>
</dbReference>
<keyword evidence="2" id="KW-1133">Transmembrane helix</keyword>
<feature type="region of interest" description="Disordered" evidence="1">
    <location>
        <begin position="220"/>
        <end position="503"/>
    </location>
</feature>
<organism evidence="3 4">
    <name type="scientific">Mycena maculata</name>
    <dbReference type="NCBI Taxonomy" id="230809"/>
    <lineage>
        <taxon>Eukaryota</taxon>
        <taxon>Fungi</taxon>
        <taxon>Dikarya</taxon>
        <taxon>Basidiomycota</taxon>
        <taxon>Agaricomycotina</taxon>
        <taxon>Agaricomycetes</taxon>
        <taxon>Agaricomycetidae</taxon>
        <taxon>Agaricales</taxon>
        <taxon>Marasmiineae</taxon>
        <taxon>Mycenaceae</taxon>
        <taxon>Mycena</taxon>
    </lineage>
</organism>
<evidence type="ECO:0000256" key="2">
    <source>
        <dbReference type="SAM" id="Phobius"/>
    </source>
</evidence>
<keyword evidence="4" id="KW-1185">Reference proteome</keyword>
<evidence type="ECO:0000313" key="4">
    <source>
        <dbReference type="Proteomes" id="UP001215280"/>
    </source>
</evidence>
<keyword evidence="2" id="KW-0472">Membrane</keyword>
<dbReference type="EMBL" id="JARJLG010000102">
    <property type="protein sequence ID" value="KAJ7745534.1"/>
    <property type="molecule type" value="Genomic_DNA"/>
</dbReference>
<feature type="transmembrane region" description="Helical" evidence="2">
    <location>
        <begin position="154"/>
        <end position="175"/>
    </location>
</feature>
<gene>
    <name evidence="3" type="ORF">DFH07DRAFT_977297</name>
</gene>
<feature type="transmembrane region" description="Helical" evidence="2">
    <location>
        <begin position="126"/>
        <end position="148"/>
    </location>
</feature>